<sequence>MGLLQKIVRNDAKEEDPPEIYGWKVYFLAFSACFGGMLFGVDSGIIGGVLTLPASKTRMALLIAAVIVTIGCVFQAAADGQIALMYVGHLIAGFGVGKASMVTPLYISENAPRAIRGGLTGIYQLFIATGTMLAFWEQLDHERTLIGGASFIDLMKEMWTIPGNRKRAIITIWLMITQQMTGTNAINYYSPQIFQNLGLSSTDAGLFATGIYGVVKMTLCACFLLFAADSLGRRRSLLWTSIAMGCAMLYVGLYVRIKPPVKGADIPGAGYMALVCIYLFAGFFQCGWGPVPWIYVSEIPTARLRGVNVALGAATQWLFNLVVARAVPNMLATMGKAGYGTFLFFSAACFLSFFFAWFFIPETKGLSLEKMDDLFGTTELKKKMDDQEGAHDVPPAKDPEDEKTQHVEVSPVPNDSKR</sequence>
<keyword evidence="4 8" id="KW-0812">Transmembrane</keyword>
<dbReference type="PANTHER" id="PTHR48022:SF21">
    <property type="entry name" value="QUINATE TRANSPORTER, PUTATIVE (AFU_ORTHOLOGUE AFUA_6G06960)-RELATED"/>
    <property type="match status" value="1"/>
</dbReference>
<dbReference type="InterPro" id="IPR036259">
    <property type="entry name" value="MFS_trans_sf"/>
</dbReference>
<protein>
    <submittedName>
        <fullName evidence="10">General substrate transporter</fullName>
    </submittedName>
</protein>
<evidence type="ECO:0000256" key="7">
    <source>
        <dbReference type="SAM" id="MobiDB-lite"/>
    </source>
</evidence>
<feature type="transmembrane region" description="Helical" evidence="8">
    <location>
        <begin position="269"/>
        <end position="295"/>
    </location>
</feature>
<evidence type="ECO:0000256" key="6">
    <source>
        <dbReference type="ARBA" id="ARBA00023136"/>
    </source>
</evidence>
<dbReference type="PANTHER" id="PTHR48022">
    <property type="entry name" value="PLASTIDIC GLUCOSE TRANSPORTER 4"/>
    <property type="match status" value="1"/>
</dbReference>
<dbReference type="PROSITE" id="PS50850">
    <property type="entry name" value="MFS"/>
    <property type="match status" value="1"/>
</dbReference>
<evidence type="ECO:0000256" key="5">
    <source>
        <dbReference type="ARBA" id="ARBA00022989"/>
    </source>
</evidence>
<gene>
    <name evidence="10" type="ORF">KCV03_g4711</name>
</gene>
<evidence type="ECO:0000259" key="9">
    <source>
        <dbReference type="PROSITE" id="PS50850"/>
    </source>
</evidence>
<reference evidence="10" key="2">
    <citation type="submission" date="2021-08" db="EMBL/GenBank/DDBJ databases">
        <authorList>
            <person name="Gostincar C."/>
            <person name="Sun X."/>
            <person name="Song Z."/>
            <person name="Gunde-Cimerman N."/>
        </authorList>
    </citation>
    <scope>NUCLEOTIDE SEQUENCE</scope>
    <source>
        <strain evidence="10">EXF-8016</strain>
    </source>
</reference>
<dbReference type="PRINTS" id="PR00171">
    <property type="entry name" value="SUGRTRNSPORT"/>
</dbReference>
<evidence type="ECO:0000256" key="2">
    <source>
        <dbReference type="ARBA" id="ARBA00010992"/>
    </source>
</evidence>
<evidence type="ECO:0000256" key="1">
    <source>
        <dbReference type="ARBA" id="ARBA00004141"/>
    </source>
</evidence>
<comment type="subcellular location">
    <subcellularLocation>
        <location evidence="1">Membrane</location>
        <topology evidence="1">Multi-pass membrane protein</topology>
    </subcellularLocation>
</comment>
<keyword evidence="6 8" id="KW-0472">Membrane</keyword>
<comment type="caution">
    <text evidence="10">The sequence shown here is derived from an EMBL/GenBank/DDBJ whole genome shotgun (WGS) entry which is preliminary data.</text>
</comment>
<dbReference type="PROSITE" id="PS00216">
    <property type="entry name" value="SUGAR_TRANSPORT_1"/>
    <property type="match status" value="1"/>
</dbReference>
<dbReference type="InterPro" id="IPR003663">
    <property type="entry name" value="Sugar/inositol_transpt"/>
</dbReference>
<evidence type="ECO:0000256" key="3">
    <source>
        <dbReference type="ARBA" id="ARBA00022448"/>
    </source>
</evidence>
<feature type="transmembrane region" description="Helical" evidence="8">
    <location>
        <begin position="84"/>
        <end position="107"/>
    </location>
</feature>
<feature type="transmembrane region" description="Helical" evidence="8">
    <location>
        <begin position="59"/>
        <end position="78"/>
    </location>
</feature>
<dbReference type="GO" id="GO:0016020">
    <property type="term" value="C:membrane"/>
    <property type="evidence" value="ECO:0007669"/>
    <property type="project" value="UniProtKB-SubCell"/>
</dbReference>
<feature type="transmembrane region" description="Helical" evidence="8">
    <location>
        <begin position="25"/>
        <end position="52"/>
    </location>
</feature>
<feature type="non-terminal residue" evidence="10">
    <location>
        <position position="418"/>
    </location>
</feature>
<dbReference type="Gene3D" id="1.20.1250.20">
    <property type="entry name" value="MFS general substrate transporter like domains"/>
    <property type="match status" value="2"/>
</dbReference>
<organism evidence="10 11">
    <name type="scientific">Aureobasidium melanogenum</name>
    <name type="common">Aureobasidium pullulans var. melanogenum</name>
    <dbReference type="NCBI Taxonomy" id="46634"/>
    <lineage>
        <taxon>Eukaryota</taxon>
        <taxon>Fungi</taxon>
        <taxon>Dikarya</taxon>
        <taxon>Ascomycota</taxon>
        <taxon>Pezizomycotina</taxon>
        <taxon>Dothideomycetes</taxon>
        <taxon>Dothideomycetidae</taxon>
        <taxon>Dothideales</taxon>
        <taxon>Saccotheciaceae</taxon>
        <taxon>Aureobasidium</taxon>
    </lineage>
</organism>
<keyword evidence="5 8" id="KW-1133">Transmembrane helix</keyword>
<accession>A0A9P8GID1</accession>
<proteinExistence type="inferred from homology"/>
<dbReference type="Proteomes" id="UP000767238">
    <property type="component" value="Unassembled WGS sequence"/>
</dbReference>
<evidence type="ECO:0000313" key="10">
    <source>
        <dbReference type="EMBL" id="KAH0222137.1"/>
    </source>
</evidence>
<dbReference type="SUPFAM" id="SSF103473">
    <property type="entry name" value="MFS general substrate transporter"/>
    <property type="match status" value="1"/>
</dbReference>
<dbReference type="InterPro" id="IPR005828">
    <property type="entry name" value="MFS_sugar_transport-like"/>
</dbReference>
<dbReference type="OrthoDB" id="508119at2759"/>
<dbReference type="EMBL" id="JAHFYH010000029">
    <property type="protein sequence ID" value="KAH0222137.1"/>
    <property type="molecule type" value="Genomic_DNA"/>
</dbReference>
<feature type="transmembrane region" description="Helical" evidence="8">
    <location>
        <begin position="119"/>
        <end position="136"/>
    </location>
</feature>
<feature type="transmembrane region" description="Helical" evidence="8">
    <location>
        <begin position="238"/>
        <end position="257"/>
    </location>
</feature>
<reference evidence="10" key="1">
    <citation type="journal article" date="2021" name="J Fungi (Basel)">
        <title>Virulence traits and population genomics of the black yeast Aureobasidium melanogenum.</title>
        <authorList>
            <person name="Cernosa A."/>
            <person name="Sun X."/>
            <person name="Gostincar C."/>
            <person name="Fang C."/>
            <person name="Gunde-Cimerman N."/>
            <person name="Song Z."/>
        </authorList>
    </citation>
    <scope>NUCLEOTIDE SEQUENCE</scope>
    <source>
        <strain evidence="10">EXF-8016</strain>
    </source>
</reference>
<keyword evidence="3" id="KW-0813">Transport</keyword>
<evidence type="ECO:0000313" key="11">
    <source>
        <dbReference type="Proteomes" id="UP000767238"/>
    </source>
</evidence>
<feature type="compositionally biased region" description="Basic and acidic residues" evidence="7">
    <location>
        <begin position="382"/>
        <end position="406"/>
    </location>
</feature>
<comment type="similarity">
    <text evidence="2">Belongs to the major facilitator superfamily. Sugar transporter (TC 2.A.1.1) family.</text>
</comment>
<evidence type="ECO:0000256" key="4">
    <source>
        <dbReference type="ARBA" id="ARBA00022692"/>
    </source>
</evidence>
<dbReference type="Pfam" id="PF00083">
    <property type="entry name" value="Sugar_tr"/>
    <property type="match status" value="2"/>
</dbReference>
<dbReference type="AlphaFoldDB" id="A0A9P8GID1"/>
<name>A0A9P8GID1_AURME</name>
<feature type="domain" description="Major facilitator superfamily (MFS) profile" evidence="9">
    <location>
        <begin position="1"/>
        <end position="364"/>
    </location>
</feature>
<feature type="transmembrane region" description="Helical" evidence="8">
    <location>
        <begin position="204"/>
        <end position="226"/>
    </location>
</feature>
<dbReference type="InterPro" id="IPR050360">
    <property type="entry name" value="MFS_Sugar_Transporters"/>
</dbReference>
<dbReference type="InterPro" id="IPR005829">
    <property type="entry name" value="Sugar_transporter_CS"/>
</dbReference>
<feature type="region of interest" description="Disordered" evidence="7">
    <location>
        <begin position="382"/>
        <end position="418"/>
    </location>
</feature>
<feature type="transmembrane region" description="Helical" evidence="8">
    <location>
        <begin position="307"/>
        <end position="327"/>
    </location>
</feature>
<feature type="transmembrane region" description="Helical" evidence="8">
    <location>
        <begin position="339"/>
        <end position="360"/>
    </location>
</feature>
<dbReference type="GO" id="GO:0005351">
    <property type="term" value="F:carbohydrate:proton symporter activity"/>
    <property type="evidence" value="ECO:0007669"/>
    <property type="project" value="TreeGrafter"/>
</dbReference>
<evidence type="ECO:0000256" key="8">
    <source>
        <dbReference type="SAM" id="Phobius"/>
    </source>
</evidence>
<dbReference type="InterPro" id="IPR020846">
    <property type="entry name" value="MFS_dom"/>
</dbReference>